<evidence type="ECO:0000256" key="1">
    <source>
        <dbReference type="SAM" id="MobiDB-lite"/>
    </source>
</evidence>
<dbReference type="InterPro" id="IPR042047">
    <property type="entry name" value="SleB_dom1"/>
</dbReference>
<gene>
    <name evidence="3" type="ORF">UFOVP120_17</name>
</gene>
<sequence>MTEDEINAVLSKLQFNEPEAEAPRSRLSDVSLSRPRIDESFPVTLSPSRESIAPMASSMMSMVPSATGRASVPAFGGELSVQGGYLPIRGAPPVTHHGFSFEKRFAGGGEVDAALHTVRQHFDEGGFLDSLRGLFSGDDYQSTGDKVVKDGEVQWGNPESAADFSRADKARMALDKRPAVGRPEDDVTGSVSAPPRRPQIASTSVAVPQLEAASIPFAQSDKVYAMPGANEAAQPFLPALMPIAQDVKPMAFTSTATPAPAPAAAAINTAMSVAPKISDRAAAQSGMTDLTPQQADYIIRTIAAESSGHPAESQGIANVIMNRINSGRFGATPEHVLFSKNQFEPWSSKALANYPMKIKPGSDRYQAAAAALDAALQGDDNTGGATFFWGPGSQYALGRDVPGFARKYPGFNIGATRFHRETREEGGEVEGYGEGGQIVKHALDAIRGWHGSGKQFKQFDASKMGSGAGELFGRGVYITDTPNFARTYRNMALKGSPEPKIGGVPVSDLYMQFERQAKGLPPQDAKRIYDKMQVLEDMVGDPSDSLALREILKSSNYQPEAREWFESKVVPKLKTPGGLYEVEIKAKPEQFLQWQKPFGEQSPFIQDALRPKAVEMAERANQARAQMLERGVDYARRPFTPERIEELRKISAPEDIGGLNLYGGIHRDYGSVNPNEWQPEANQFLRDQGVVGNTYRDMAGKGKVQNYVVYDPADTEILNRYAHGGEVDDALRVVREHHADGEAVGQAPFFTFEPTPDSVDRQATRQPAYNPADYRWSDAGSTEGERLTRALGVEGELPKGETFMSAAPTGWDKYMPQRVPGSYWKRWGEAMDENAQSISEGWKAAKEGNYGTGALGMLGGAAGTAFSPLTALERVLVRDPYLRITGNLKDAQAAEMAADFALTGGVRGMAKQFHKAGNLERMATEPWSKTRMPMSAIIGAGVTANTLTPDEAQASTPIAMVKPEGNDMRDHFESGGLKLVNKLANTRAKIGHNNPPVPRIFPEMAERYPLTKEPVEAFDKKKGEYYLAKDLTPEAIAIQKARKAAQATIDKGDYTPFFAPENRFDVDPTKYPDYTPTTSVLTKKPATQAKYDAIAGSPEASTRLDEAYARGLQQQKDAENWYFMGQLEKHFIEEYGPELGPKMFKQRFADPMAATTGGADPTSNLMMAHYGNYLKEQGLPVPEHSYEYPFPIGGRYAAGNMDQYRKMIMEGQGITHDNPKRYNFSYNFTGHKGPTIDEQMSQMFDPKMNMPPAGTYGHYENALANRAANAGVDPRYFQEVAWAGKKDADSKAGFKAQPMIGIVNEAIERTHQITGMPRDEIVRRGLVRAEIPLYGAAGATAAGAVAPELMQGQGEAPAPAAEAPMTEERKRGGSIVDRALMLVSR</sequence>
<dbReference type="InterPro" id="IPR011105">
    <property type="entry name" value="Cell_wall_hydrolase_SleB"/>
</dbReference>
<keyword evidence="3" id="KW-0378">Hydrolase</keyword>
<reference evidence="3" key="1">
    <citation type="submission" date="2020-04" db="EMBL/GenBank/DDBJ databases">
        <authorList>
            <person name="Chiriac C."/>
            <person name="Salcher M."/>
            <person name="Ghai R."/>
            <person name="Kavagutti S V."/>
        </authorList>
    </citation>
    <scope>NUCLEOTIDE SEQUENCE</scope>
</reference>
<dbReference type="EMBL" id="LR796242">
    <property type="protein sequence ID" value="CAB4130607.1"/>
    <property type="molecule type" value="Genomic_DNA"/>
</dbReference>
<dbReference type="Pfam" id="PF07486">
    <property type="entry name" value="Hydrolase_2"/>
    <property type="match status" value="1"/>
</dbReference>
<proteinExistence type="predicted"/>
<evidence type="ECO:0000259" key="2">
    <source>
        <dbReference type="Pfam" id="PF07486"/>
    </source>
</evidence>
<dbReference type="GO" id="GO:0016787">
    <property type="term" value="F:hydrolase activity"/>
    <property type="evidence" value="ECO:0007669"/>
    <property type="project" value="UniProtKB-KW"/>
</dbReference>
<protein>
    <submittedName>
        <fullName evidence="3">Cell wall hydrolase, SleB</fullName>
    </submittedName>
</protein>
<name>A0A6J5LBW6_9CAUD</name>
<organism evidence="3">
    <name type="scientific">uncultured Caudovirales phage</name>
    <dbReference type="NCBI Taxonomy" id="2100421"/>
    <lineage>
        <taxon>Viruses</taxon>
        <taxon>Duplodnaviria</taxon>
        <taxon>Heunggongvirae</taxon>
        <taxon>Uroviricota</taxon>
        <taxon>Caudoviricetes</taxon>
        <taxon>Peduoviridae</taxon>
        <taxon>Maltschvirus</taxon>
        <taxon>Maltschvirus maltsch</taxon>
    </lineage>
</organism>
<feature type="domain" description="Cell wall hydrolase SleB" evidence="2">
    <location>
        <begin position="315"/>
        <end position="392"/>
    </location>
</feature>
<feature type="region of interest" description="Disordered" evidence="1">
    <location>
        <begin position="175"/>
        <end position="199"/>
    </location>
</feature>
<evidence type="ECO:0000313" key="3">
    <source>
        <dbReference type="EMBL" id="CAB4130607.1"/>
    </source>
</evidence>
<accession>A0A6J5LBW6</accession>
<dbReference type="Gene3D" id="1.10.10.2520">
    <property type="entry name" value="Cell wall hydrolase SleB, domain 1"/>
    <property type="match status" value="1"/>
</dbReference>
<feature type="compositionally biased region" description="Basic and acidic residues" evidence="1">
    <location>
        <begin position="175"/>
        <end position="185"/>
    </location>
</feature>